<protein>
    <submittedName>
        <fullName evidence="1">Uncharacterized protein</fullName>
    </submittedName>
</protein>
<gene>
    <name evidence="1" type="ORF">METZ01_LOCUS287081</name>
</gene>
<dbReference type="EMBL" id="UINC01086093">
    <property type="protein sequence ID" value="SVC34227.1"/>
    <property type="molecule type" value="Genomic_DNA"/>
</dbReference>
<proteinExistence type="predicted"/>
<organism evidence="1">
    <name type="scientific">marine metagenome</name>
    <dbReference type="NCBI Taxonomy" id="408172"/>
    <lineage>
        <taxon>unclassified sequences</taxon>
        <taxon>metagenomes</taxon>
        <taxon>ecological metagenomes</taxon>
    </lineage>
</organism>
<accession>A0A382LGF0</accession>
<evidence type="ECO:0000313" key="1">
    <source>
        <dbReference type="EMBL" id="SVC34227.1"/>
    </source>
</evidence>
<name>A0A382LGF0_9ZZZZ</name>
<reference evidence="1" key="1">
    <citation type="submission" date="2018-05" db="EMBL/GenBank/DDBJ databases">
        <authorList>
            <person name="Lanie J.A."/>
            <person name="Ng W.-L."/>
            <person name="Kazmierczak K.M."/>
            <person name="Andrzejewski T.M."/>
            <person name="Davidsen T.M."/>
            <person name="Wayne K.J."/>
            <person name="Tettelin H."/>
            <person name="Glass J.I."/>
            <person name="Rusch D."/>
            <person name="Podicherti R."/>
            <person name="Tsui H.-C.T."/>
            <person name="Winkler M.E."/>
        </authorList>
    </citation>
    <scope>NUCLEOTIDE SEQUENCE</scope>
</reference>
<dbReference type="AlphaFoldDB" id="A0A382LGF0"/>
<sequence length="77" mass="9182">MSILQVQTEDPSFVRDIHSKALLNTDYNALQQHRKERMYFHKQQSDINILRGQVEELTTIRVEMLEIKTLLKEIINK</sequence>